<evidence type="ECO:0000256" key="1">
    <source>
        <dbReference type="ARBA" id="ARBA00001971"/>
    </source>
</evidence>
<keyword evidence="5" id="KW-0479">Metal-binding</keyword>
<evidence type="ECO:0000256" key="7">
    <source>
        <dbReference type="ARBA" id="ARBA00023004"/>
    </source>
</evidence>
<dbReference type="GO" id="GO:0046872">
    <property type="term" value="F:metal ion binding"/>
    <property type="evidence" value="ECO:0007669"/>
    <property type="project" value="UniProtKB-KW"/>
</dbReference>
<dbReference type="InterPro" id="IPR002401">
    <property type="entry name" value="Cyt_P450_E_grp-I"/>
</dbReference>
<evidence type="ECO:0000256" key="5">
    <source>
        <dbReference type="ARBA" id="ARBA00022723"/>
    </source>
</evidence>
<comment type="cofactor">
    <cofactor evidence="1">
        <name>heme</name>
        <dbReference type="ChEBI" id="CHEBI:30413"/>
    </cofactor>
</comment>
<keyword evidence="8" id="KW-0503">Monooxygenase</keyword>
<feature type="region of interest" description="Disordered" evidence="10">
    <location>
        <begin position="1"/>
        <end position="20"/>
    </location>
</feature>
<evidence type="ECO:0000256" key="3">
    <source>
        <dbReference type="ARBA" id="ARBA00010617"/>
    </source>
</evidence>
<dbReference type="GO" id="GO:0004497">
    <property type="term" value="F:monooxygenase activity"/>
    <property type="evidence" value="ECO:0007669"/>
    <property type="project" value="UniProtKB-KW"/>
</dbReference>
<dbReference type="PRINTS" id="PR00463">
    <property type="entry name" value="EP450I"/>
</dbReference>
<evidence type="ECO:0000256" key="9">
    <source>
        <dbReference type="ARBA" id="ARBA00023136"/>
    </source>
</evidence>
<dbReference type="SUPFAM" id="SSF48264">
    <property type="entry name" value="Cytochrome P450"/>
    <property type="match status" value="1"/>
</dbReference>
<comment type="subcellular location">
    <subcellularLocation>
        <location evidence="2">Membrane</location>
    </subcellularLocation>
</comment>
<proteinExistence type="inferred from homology"/>
<evidence type="ECO:0000256" key="2">
    <source>
        <dbReference type="ARBA" id="ARBA00004370"/>
    </source>
</evidence>
<keyword evidence="4" id="KW-0349">Heme</keyword>
<dbReference type="EMBL" id="JBGMDY010000010">
    <property type="protein sequence ID" value="KAL2321223.1"/>
    <property type="molecule type" value="Genomic_DNA"/>
</dbReference>
<evidence type="ECO:0008006" key="13">
    <source>
        <dbReference type="Google" id="ProtNLM"/>
    </source>
</evidence>
<organism evidence="11 12">
    <name type="scientific">Flemingia macrophylla</name>
    <dbReference type="NCBI Taxonomy" id="520843"/>
    <lineage>
        <taxon>Eukaryota</taxon>
        <taxon>Viridiplantae</taxon>
        <taxon>Streptophyta</taxon>
        <taxon>Embryophyta</taxon>
        <taxon>Tracheophyta</taxon>
        <taxon>Spermatophyta</taxon>
        <taxon>Magnoliopsida</taxon>
        <taxon>eudicotyledons</taxon>
        <taxon>Gunneridae</taxon>
        <taxon>Pentapetalae</taxon>
        <taxon>rosids</taxon>
        <taxon>fabids</taxon>
        <taxon>Fabales</taxon>
        <taxon>Fabaceae</taxon>
        <taxon>Papilionoideae</taxon>
        <taxon>50 kb inversion clade</taxon>
        <taxon>NPAAA clade</taxon>
        <taxon>indigoferoid/millettioid clade</taxon>
        <taxon>Phaseoleae</taxon>
        <taxon>Flemingia</taxon>
    </lineage>
</organism>
<keyword evidence="12" id="KW-1185">Reference proteome</keyword>
<dbReference type="Proteomes" id="UP001603857">
    <property type="component" value="Unassembled WGS sequence"/>
</dbReference>
<dbReference type="PANTHER" id="PTHR47943:SF9">
    <property type="entry name" value="CYTOCHROME P450"/>
    <property type="match status" value="1"/>
</dbReference>
<keyword evidence="6" id="KW-0560">Oxidoreductase</keyword>
<dbReference type="Pfam" id="PF00067">
    <property type="entry name" value="p450"/>
    <property type="match status" value="1"/>
</dbReference>
<name>A0ABD1LCG5_9FABA</name>
<keyword evidence="9" id="KW-0472">Membrane</keyword>
<sequence>MAENCQEKEGKRRTEEDVQKKKNMHRLELCMSQILYHLAKVITLRRCKGHIGKFNKTSKALDQVFDQIIEEYNENPSATNKQNVQSKHFVDILLSLLHQPMDHNNQKHFIDRTNIKAILKDMPAASFDSSASAIEFAMSELLRHPRVMKKLQDELSNVVGINRLVEEFDLTKFPYLNMIVKETLRLYPIGVFVPRQSLEDITINGYLIKKKSSSLVNLWAIGRDPKVWSDTAEIFYPERFVNNNIDLKGHDFQLIRTIWFWLQRMSWNTIGYN</sequence>
<comment type="similarity">
    <text evidence="3">Belongs to the cytochrome P450 family.</text>
</comment>
<comment type="caution">
    <text evidence="11">The sequence shown here is derived from an EMBL/GenBank/DDBJ whole genome shotgun (WGS) entry which is preliminary data.</text>
</comment>
<dbReference type="AlphaFoldDB" id="A0ABD1LCG5"/>
<dbReference type="PANTHER" id="PTHR47943">
    <property type="entry name" value="CYTOCHROME P450 93A3-LIKE"/>
    <property type="match status" value="1"/>
</dbReference>
<protein>
    <recommendedName>
        <fullName evidence="13">Cytochrome P450</fullName>
    </recommendedName>
</protein>
<evidence type="ECO:0000256" key="10">
    <source>
        <dbReference type="SAM" id="MobiDB-lite"/>
    </source>
</evidence>
<evidence type="ECO:0000313" key="12">
    <source>
        <dbReference type="Proteomes" id="UP001603857"/>
    </source>
</evidence>
<reference evidence="11 12" key="1">
    <citation type="submission" date="2024-08" db="EMBL/GenBank/DDBJ databases">
        <title>Insights into the chromosomal genome structure of Flemingia macrophylla.</title>
        <authorList>
            <person name="Ding Y."/>
            <person name="Zhao Y."/>
            <person name="Bi W."/>
            <person name="Wu M."/>
            <person name="Zhao G."/>
            <person name="Gong Y."/>
            <person name="Li W."/>
            <person name="Zhang P."/>
        </authorList>
    </citation>
    <scope>NUCLEOTIDE SEQUENCE [LARGE SCALE GENOMIC DNA]</scope>
    <source>
        <strain evidence="11">DYQJB</strain>
        <tissue evidence="11">Leaf</tissue>
    </source>
</reference>
<dbReference type="InterPro" id="IPR001128">
    <property type="entry name" value="Cyt_P450"/>
</dbReference>
<accession>A0ABD1LCG5</accession>
<keyword evidence="7" id="KW-0408">Iron</keyword>
<evidence type="ECO:0000256" key="4">
    <source>
        <dbReference type="ARBA" id="ARBA00022617"/>
    </source>
</evidence>
<dbReference type="Gene3D" id="1.10.630.10">
    <property type="entry name" value="Cytochrome P450"/>
    <property type="match status" value="1"/>
</dbReference>
<gene>
    <name evidence="11" type="ORF">Fmac_030192</name>
</gene>
<evidence type="ECO:0000256" key="8">
    <source>
        <dbReference type="ARBA" id="ARBA00023033"/>
    </source>
</evidence>
<evidence type="ECO:0000256" key="6">
    <source>
        <dbReference type="ARBA" id="ARBA00023002"/>
    </source>
</evidence>
<dbReference type="InterPro" id="IPR036396">
    <property type="entry name" value="Cyt_P450_sf"/>
</dbReference>
<dbReference type="GO" id="GO:0016020">
    <property type="term" value="C:membrane"/>
    <property type="evidence" value="ECO:0007669"/>
    <property type="project" value="UniProtKB-SubCell"/>
</dbReference>
<evidence type="ECO:0000313" key="11">
    <source>
        <dbReference type="EMBL" id="KAL2321223.1"/>
    </source>
</evidence>